<reference evidence="1 2" key="1">
    <citation type="journal article" date="2021" name="Cell Host Microbe">
        <title>in vivo commensal control of Clostridioides difficile virulence.</title>
        <authorList>
            <person name="Girinathan B.P."/>
            <person name="Dibenedetto N."/>
            <person name="Worley J.N."/>
            <person name="Peltier J."/>
            <person name="Arrieta-Ortiz M.L."/>
            <person name="Rupa Christinal Immanuel S."/>
            <person name="Lavin R."/>
            <person name="Delaney M.L."/>
            <person name="Cummins C."/>
            <person name="Hoffmann M."/>
            <person name="Luo Y."/>
            <person name="Gonzalez-Escalona N."/>
            <person name="Allard M."/>
            <person name="Onderdonk A.B."/>
            <person name="Gerber G.K."/>
            <person name="Sonenshein A.L."/>
            <person name="Baliga N."/>
            <person name="Dupuy B."/>
            <person name="Bry L."/>
        </authorList>
    </citation>
    <scope>NUCLEOTIDE SEQUENCE [LARGE SCALE GENOMIC DNA]</scope>
    <source>
        <strain evidence="1 2">DSM 599</strain>
    </source>
</reference>
<organism evidence="1 2">
    <name type="scientific">Clostridium sardiniense</name>
    <name type="common">Clostridium absonum</name>
    <dbReference type="NCBI Taxonomy" id="29369"/>
    <lineage>
        <taxon>Bacteria</taxon>
        <taxon>Bacillati</taxon>
        <taxon>Bacillota</taxon>
        <taxon>Clostridia</taxon>
        <taxon>Eubacteriales</taxon>
        <taxon>Clostridiaceae</taxon>
        <taxon>Clostridium</taxon>
    </lineage>
</organism>
<dbReference type="Pfam" id="PF09855">
    <property type="entry name" value="Zn_ribbon_13"/>
    <property type="match status" value="1"/>
</dbReference>
<gene>
    <name evidence="1" type="ORF">K5V21_01470</name>
</gene>
<dbReference type="Proteomes" id="UP001299068">
    <property type="component" value="Unassembled WGS sequence"/>
</dbReference>
<dbReference type="RefSeq" id="WP_204593368.1">
    <property type="nucleotide sequence ID" value="NZ_JAFBDA010000001.1"/>
</dbReference>
<proteinExistence type="predicted"/>
<protein>
    <submittedName>
        <fullName evidence="1">Zinc ribbon domain-containing protein</fullName>
    </submittedName>
</protein>
<dbReference type="EMBL" id="JAIKTU010000001">
    <property type="protein sequence ID" value="MBY0754115.1"/>
    <property type="molecule type" value="Genomic_DNA"/>
</dbReference>
<dbReference type="InterPro" id="IPR018652">
    <property type="entry name" value="DUF2082_NA-bd_Znr"/>
</dbReference>
<accession>A0ABS7KTL6</accession>
<evidence type="ECO:0000313" key="1">
    <source>
        <dbReference type="EMBL" id="MBY0754115.1"/>
    </source>
</evidence>
<sequence length="69" mass="7900">MEKKQYICSKCGNDHYESDQFQATGGNFAKIFDVQNKKFITISCTRCGYTELYKAKTSDGWNVLDFLIG</sequence>
<evidence type="ECO:0000313" key="2">
    <source>
        <dbReference type="Proteomes" id="UP001299068"/>
    </source>
</evidence>
<keyword evidence="2" id="KW-1185">Reference proteome</keyword>
<name>A0ABS7KTL6_CLOSR</name>
<comment type="caution">
    <text evidence="1">The sequence shown here is derived from an EMBL/GenBank/DDBJ whole genome shotgun (WGS) entry which is preliminary data.</text>
</comment>